<dbReference type="AlphaFoldDB" id="A0A1S2QRH8"/>
<protein>
    <submittedName>
        <fullName evidence="1">Uncharacterized protein</fullName>
    </submittedName>
</protein>
<proteinExistence type="predicted"/>
<dbReference type="Proteomes" id="UP000179642">
    <property type="component" value="Unassembled WGS sequence"/>
</dbReference>
<reference evidence="1 2" key="1">
    <citation type="submission" date="2016-10" db="EMBL/GenBank/DDBJ databases">
        <title>Genome sequence of Streptomyces sp. MUSC 1.</title>
        <authorList>
            <person name="Lee L.-H."/>
            <person name="Ser H.-L."/>
            <person name="Law J.W.-F."/>
        </authorList>
    </citation>
    <scope>NUCLEOTIDE SEQUENCE [LARGE SCALE GENOMIC DNA]</scope>
    <source>
        <strain evidence="1 2">MUSC 1</strain>
    </source>
</reference>
<sequence>MSRVSERLADDLDVHACRQHECGGGIAQIVESAGVLPAFSPLLAVAFLAEPVGLEDLEGLVVQGDETDARIGLGSAFVDLSSVLDDLGGDGQGLRGGRQVECHR</sequence>
<dbReference type="EMBL" id="MLYO01000007">
    <property type="protein sequence ID" value="OIK08045.1"/>
    <property type="molecule type" value="Genomic_DNA"/>
</dbReference>
<organism evidence="1 2">
    <name type="scientific">Streptomyces monashensis</name>
    <dbReference type="NCBI Taxonomy" id="1678012"/>
    <lineage>
        <taxon>Bacteria</taxon>
        <taxon>Bacillati</taxon>
        <taxon>Actinomycetota</taxon>
        <taxon>Actinomycetes</taxon>
        <taxon>Kitasatosporales</taxon>
        <taxon>Streptomycetaceae</taxon>
        <taxon>Streptomyces</taxon>
    </lineage>
</organism>
<name>A0A1S2QRH8_9ACTN</name>
<keyword evidence="2" id="KW-1185">Reference proteome</keyword>
<comment type="caution">
    <text evidence="1">The sequence shown here is derived from an EMBL/GenBank/DDBJ whole genome shotgun (WGS) entry which is preliminary data.</text>
</comment>
<evidence type="ECO:0000313" key="2">
    <source>
        <dbReference type="Proteomes" id="UP000179642"/>
    </source>
</evidence>
<evidence type="ECO:0000313" key="1">
    <source>
        <dbReference type="EMBL" id="OIK08045.1"/>
    </source>
</evidence>
<gene>
    <name evidence="1" type="ORF">BIV23_00815</name>
</gene>
<accession>A0A1S2QRH8</accession>